<dbReference type="PROSITE" id="PS00678">
    <property type="entry name" value="WD_REPEATS_1"/>
    <property type="match status" value="3"/>
</dbReference>
<dbReference type="InterPro" id="IPR019775">
    <property type="entry name" value="WD40_repeat_CS"/>
</dbReference>
<dbReference type="PRINTS" id="PR00320">
    <property type="entry name" value="GPROTEINBRPT"/>
</dbReference>
<keyword evidence="6" id="KW-1185">Reference proteome</keyword>
<dbReference type="InterPro" id="IPR036322">
    <property type="entry name" value="WD40_repeat_dom_sf"/>
</dbReference>
<dbReference type="Pfam" id="PF00400">
    <property type="entry name" value="WD40"/>
    <property type="match status" value="5"/>
</dbReference>
<dbReference type="InterPro" id="IPR036047">
    <property type="entry name" value="F-box-like_dom_sf"/>
</dbReference>
<dbReference type="PROSITE" id="PS50294">
    <property type="entry name" value="WD_REPEATS_REGION"/>
    <property type="match status" value="4"/>
</dbReference>
<dbReference type="InterPro" id="IPR015943">
    <property type="entry name" value="WD40/YVTN_repeat-like_dom_sf"/>
</dbReference>
<feature type="repeat" description="WD" evidence="3">
    <location>
        <begin position="444"/>
        <end position="478"/>
    </location>
</feature>
<dbReference type="AlphaFoldDB" id="A0A1R2CZV0"/>
<gene>
    <name evidence="5" type="ORF">SteCoe_2304</name>
</gene>
<comment type="caution">
    <text evidence="5">The sequence shown here is derived from an EMBL/GenBank/DDBJ whole genome shotgun (WGS) entry which is preliminary data.</text>
</comment>
<dbReference type="InterPro" id="IPR001680">
    <property type="entry name" value="WD40_rpt"/>
</dbReference>
<proteinExistence type="predicted"/>
<keyword evidence="1 3" id="KW-0853">WD repeat</keyword>
<dbReference type="InterPro" id="IPR020472">
    <property type="entry name" value="WD40_PAC1"/>
</dbReference>
<name>A0A1R2CZV0_9CILI</name>
<evidence type="ECO:0000313" key="5">
    <source>
        <dbReference type="EMBL" id="OMJ94524.1"/>
    </source>
</evidence>
<dbReference type="Pfam" id="PF12937">
    <property type="entry name" value="F-box-like"/>
    <property type="match status" value="1"/>
</dbReference>
<dbReference type="SUPFAM" id="SSF81383">
    <property type="entry name" value="F-box domain"/>
    <property type="match status" value="1"/>
</dbReference>
<organism evidence="5 6">
    <name type="scientific">Stentor coeruleus</name>
    <dbReference type="NCBI Taxonomy" id="5963"/>
    <lineage>
        <taxon>Eukaryota</taxon>
        <taxon>Sar</taxon>
        <taxon>Alveolata</taxon>
        <taxon>Ciliophora</taxon>
        <taxon>Postciliodesmatophora</taxon>
        <taxon>Heterotrichea</taxon>
        <taxon>Heterotrichida</taxon>
        <taxon>Stentoridae</taxon>
        <taxon>Stentor</taxon>
    </lineage>
</organism>
<accession>A0A1R2CZV0</accession>
<dbReference type="Gene3D" id="1.20.1280.50">
    <property type="match status" value="1"/>
</dbReference>
<dbReference type="PANTHER" id="PTHR22847">
    <property type="entry name" value="WD40 REPEAT PROTEIN"/>
    <property type="match status" value="1"/>
</dbReference>
<feature type="repeat" description="WD" evidence="3">
    <location>
        <begin position="281"/>
        <end position="320"/>
    </location>
</feature>
<evidence type="ECO:0000259" key="4">
    <source>
        <dbReference type="PROSITE" id="PS50181"/>
    </source>
</evidence>
<sequence>MQPQRDFQELLKTQCNLTDLYRNQLQLTTYELQKSRGTIQHLRAILISFQSDFNLKSDQMSTILQFLQKSCDDDTRLANLEENFRKSLSAVYQSSYTPANTKLALLPSDVIYLILDYLEPKELTIISYTCKEIYSMCKNTKIWKSLSKYLWKNEIENKNEFMKKYAQEMAWYHTRPSVSTLIGHTGSVTCLAYNPGTPYFISGSDDCSLSMWEIDETHLKDQEIVKQHHVQTKTITKKVCYYGHGGPVWSCCIGNNSLISGSCDKTIKVWNLGTGRCEFTIRGHTGWISSIDCNDQIIVSGSWDSSFKVWDQATKHCLTTINYDNDSVYCLQLSQPQVLIGLKSHSVDLWDLTTSQKIISCIGHYKGINAVKMYNHTAFSGSSDTLAKMWDLRIGECVVNLPGHSSNVMSLDYSFESYRVVSASYDKTIRIWDLRKTNSTRNILRGHSEPVFSVKFDDHKLISGSMDQSIKIWNFNTV</sequence>
<dbReference type="SMART" id="SM00256">
    <property type="entry name" value="FBOX"/>
    <property type="match status" value="1"/>
</dbReference>
<dbReference type="PROSITE" id="PS50181">
    <property type="entry name" value="FBOX"/>
    <property type="match status" value="1"/>
</dbReference>
<dbReference type="CDD" id="cd00200">
    <property type="entry name" value="WD40"/>
    <property type="match status" value="1"/>
</dbReference>
<dbReference type="Proteomes" id="UP000187209">
    <property type="component" value="Unassembled WGS sequence"/>
</dbReference>
<reference evidence="5 6" key="1">
    <citation type="submission" date="2016-11" db="EMBL/GenBank/DDBJ databases">
        <title>The macronuclear genome of Stentor coeruleus: a giant cell with tiny introns.</title>
        <authorList>
            <person name="Slabodnick M."/>
            <person name="Ruby J.G."/>
            <person name="Reiff S.B."/>
            <person name="Swart E.C."/>
            <person name="Gosai S."/>
            <person name="Prabakaran S."/>
            <person name="Witkowska E."/>
            <person name="Larue G.E."/>
            <person name="Fisher S."/>
            <person name="Freeman R.M."/>
            <person name="Gunawardena J."/>
            <person name="Chu W."/>
            <person name="Stover N.A."/>
            <person name="Gregory B.D."/>
            <person name="Nowacki M."/>
            <person name="Derisi J."/>
            <person name="Roy S.W."/>
            <person name="Marshall W.F."/>
            <person name="Sood P."/>
        </authorList>
    </citation>
    <scope>NUCLEOTIDE SEQUENCE [LARGE SCALE GENOMIC DNA]</scope>
    <source>
        <strain evidence="5">WM001</strain>
    </source>
</reference>
<dbReference type="PANTHER" id="PTHR22847:SF745">
    <property type="entry name" value="F-BOX_WD REPEAT-CONTAINING PROTEIN 7"/>
    <property type="match status" value="1"/>
</dbReference>
<dbReference type="PROSITE" id="PS50082">
    <property type="entry name" value="WD_REPEATS_2"/>
    <property type="match status" value="5"/>
</dbReference>
<dbReference type="EMBL" id="MPUH01000025">
    <property type="protein sequence ID" value="OMJ94524.1"/>
    <property type="molecule type" value="Genomic_DNA"/>
</dbReference>
<protein>
    <recommendedName>
        <fullName evidence="4">F-box domain-containing protein</fullName>
    </recommendedName>
</protein>
<feature type="repeat" description="WD" evidence="3">
    <location>
        <begin position="181"/>
        <end position="222"/>
    </location>
</feature>
<keyword evidence="2" id="KW-0677">Repeat</keyword>
<feature type="repeat" description="WD" evidence="3">
    <location>
        <begin position="401"/>
        <end position="442"/>
    </location>
</feature>
<evidence type="ECO:0000256" key="1">
    <source>
        <dbReference type="ARBA" id="ARBA00022574"/>
    </source>
</evidence>
<dbReference type="SUPFAM" id="SSF50978">
    <property type="entry name" value="WD40 repeat-like"/>
    <property type="match status" value="1"/>
</dbReference>
<dbReference type="SMART" id="SM00320">
    <property type="entry name" value="WD40"/>
    <property type="match status" value="7"/>
</dbReference>
<evidence type="ECO:0000256" key="3">
    <source>
        <dbReference type="PROSITE-ProRule" id="PRU00221"/>
    </source>
</evidence>
<dbReference type="InterPro" id="IPR001810">
    <property type="entry name" value="F-box_dom"/>
</dbReference>
<feature type="domain" description="F-box" evidence="4">
    <location>
        <begin position="100"/>
        <end position="146"/>
    </location>
</feature>
<dbReference type="Gene3D" id="2.130.10.10">
    <property type="entry name" value="YVTN repeat-like/Quinoprotein amine dehydrogenase"/>
    <property type="match status" value="2"/>
</dbReference>
<dbReference type="OrthoDB" id="6252103at2759"/>
<evidence type="ECO:0000256" key="2">
    <source>
        <dbReference type="ARBA" id="ARBA00022737"/>
    </source>
</evidence>
<feature type="repeat" description="WD" evidence="3">
    <location>
        <begin position="241"/>
        <end position="280"/>
    </location>
</feature>
<evidence type="ECO:0000313" key="6">
    <source>
        <dbReference type="Proteomes" id="UP000187209"/>
    </source>
</evidence>